<dbReference type="InterPro" id="IPR008271">
    <property type="entry name" value="Ser/Thr_kinase_AS"/>
</dbReference>
<dbReference type="GO" id="GO:0004674">
    <property type="term" value="F:protein serine/threonine kinase activity"/>
    <property type="evidence" value="ECO:0007669"/>
    <property type="project" value="TreeGrafter"/>
</dbReference>
<proteinExistence type="predicted"/>
<keyword evidence="1" id="KW-0808">Transferase</keyword>
<accession>A0A6A4H5K3</accession>
<dbReference type="InterPro" id="IPR051681">
    <property type="entry name" value="Ser/Thr_Kinases-Pseudokinases"/>
</dbReference>
<dbReference type="SMART" id="SM00220">
    <property type="entry name" value="S_TKc"/>
    <property type="match status" value="1"/>
</dbReference>
<dbReference type="AlphaFoldDB" id="A0A6A4H5K3"/>
<evidence type="ECO:0000256" key="1">
    <source>
        <dbReference type="ARBA" id="ARBA00022679"/>
    </source>
</evidence>
<dbReference type="PANTHER" id="PTHR44329:SF288">
    <property type="entry name" value="MITOGEN-ACTIVATED PROTEIN KINASE KINASE KINASE 20"/>
    <property type="match status" value="1"/>
</dbReference>
<dbReference type="OrthoDB" id="10261027at2759"/>
<keyword evidence="8" id="KW-1185">Reference proteome</keyword>
<evidence type="ECO:0000313" key="8">
    <source>
        <dbReference type="Proteomes" id="UP000799118"/>
    </source>
</evidence>
<evidence type="ECO:0000256" key="3">
    <source>
        <dbReference type="ARBA" id="ARBA00022777"/>
    </source>
</evidence>
<evidence type="ECO:0000259" key="6">
    <source>
        <dbReference type="PROSITE" id="PS50011"/>
    </source>
</evidence>
<protein>
    <submittedName>
        <fullName evidence="7">Kinase-like protein</fullName>
    </submittedName>
</protein>
<dbReference type="SUPFAM" id="SSF56112">
    <property type="entry name" value="Protein kinase-like (PK-like)"/>
    <property type="match status" value="1"/>
</dbReference>
<keyword evidence="4" id="KW-0067">ATP-binding</keyword>
<dbReference type="EMBL" id="ML769583">
    <property type="protein sequence ID" value="KAE9392983.1"/>
    <property type="molecule type" value="Genomic_DNA"/>
</dbReference>
<gene>
    <name evidence="7" type="ORF">BT96DRAFT_944243</name>
</gene>
<evidence type="ECO:0000256" key="2">
    <source>
        <dbReference type="ARBA" id="ARBA00022741"/>
    </source>
</evidence>
<name>A0A6A4H5K3_9AGAR</name>
<dbReference type="PROSITE" id="PS00108">
    <property type="entry name" value="PROTEIN_KINASE_ST"/>
    <property type="match status" value="1"/>
</dbReference>
<dbReference type="PROSITE" id="PS50011">
    <property type="entry name" value="PROTEIN_KINASE_DOM"/>
    <property type="match status" value="1"/>
</dbReference>
<feature type="region of interest" description="Disordered" evidence="5">
    <location>
        <begin position="500"/>
        <end position="576"/>
    </location>
</feature>
<dbReference type="CDD" id="cd21037">
    <property type="entry name" value="MLKL_NTD"/>
    <property type="match status" value="1"/>
</dbReference>
<evidence type="ECO:0000256" key="5">
    <source>
        <dbReference type="SAM" id="MobiDB-lite"/>
    </source>
</evidence>
<dbReference type="InterPro" id="IPR059179">
    <property type="entry name" value="MLKL-like_MCAfunc"/>
</dbReference>
<feature type="compositionally biased region" description="Polar residues" evidence="5">
    <location>
        <begin position="531"/>
        <end position="569"/>
    </location>
</feature>
<evidence type="ECO:0000313" key="7">
    <source>
        <dbReference type="EMBL" id="KAE9392983.1"/>
    </source>
</evidence>
<dbReference type="GO" id="GO:0005524">
    <property type="term" value="F:ATP binding"/>
    <property type="evidence" value="ECO:0007669"/>
    <property type="project" value="UniProtKB-KW"/>
</dbReference>
<dbReference type="Gene3D" id="1.10.510.10">
    <property type="entry name" value="Transferase(Phosphotransferase) domain 1"/>
    <property type="match status" value="1"/>
</dbReference>
<reference evidence="7" key="1">
    <citation type="journal article" date="2019" name="Environ. Microbiol.">
        <title>Fungal ecological strategies reflected in gene transcription - a case study of two litter decomposers.</title>
        <authorList>
            <person name="Barbi F."/>
            <person name="Kohler A."/>
            <person name="Barry K."/>
            <person name="Baskaran P."/>
            <person name="Daum C."/>
            <person name="Fauchery L."/>
            <person name="Ihrmark K."/>
            <person name="Kuo A."/>
            <person name="LaButti K."/>
            <person name="Lipzen A."/>
            <person name="Morin E."/>
            <person name="Grigoriev I.V."/>
            <person name="Henrissat B."/>
            <person name="Lindahl B."/>
            <person name="Martin F."/>
        </authorList>
    </citation>
    <scope>NUCLEOTIDE SEQUENCE</scope>
    <source>
        <strain evidence="7">JB14</strain>
    </source>
</reference>
<evidence type="ECO:0000256" key="4">
    <source>
        <dbReference type="ARBA" id="ARBA00022840"/>
    </source>
</evidence>
<dbReference type="InterPro" id="IPR011009">
    <property type="entry name" value="Kinase-like_dom_sf"/>
</dbReference>
<dbReference type="Pfam" id="PF07714">
    <property type="entry name" value="PK_Tyr_Ser-Thr"/>
    <property type="match status" value="1"/>
</dbReference>
<dbReference type="InterPro" id="IPR001245">
    <property type="entry name" value="Ser-Thr/Tyr_kinase_cat_dom"/>
</dbReference>
<feature type="domain" description="Protein kinase" evidence="6">
    <location>
        <begin position="236"/>
        <end position="499"/>
    </location>
</feature>
<dbReference type="PANTHER" id="PTHR44329">
    <property type="entry name" value="SERINE/THREONINE-PROTEIN KINASE TNNI3K-RELATED"/>
    <property type="match status" value="1"/>
</dbReference>
<organism evidence="7 8">
    <name type="scientific">Gymnopus androsaceus JB14</name>
    <dbReference type="NCBI Taxonomy" id="1447944"/>
    <lineage>
        <taxon>Eukaryota</taxon>
        <taxon>Fungi</taxon>
        <taxon>Dikarya</taxon>
        <taxon>Basidiomycota</taxon>
        <taxon>Agaricomycotina</taxon>
        <taxon>Agaricomycetes</taxon>
        <taxon>Agaricomycetidae</taxon>
        <taxon>Agaricales</taxon>
        <taxon>Marasmiineae</taxon>
        <taxon>Omphalotaceae</taxon>
        <taxon>Gymnopus</taxon>
    </lineage>
</organism>
<sequence>MAELIGAIILPKVLPKVLCVTWNTLKSAYDVYSSIEIRKTQIRILLDRCRYLAEKLTQHLSVESNEALSPALQTGVDDLEETCQAVKDVLEKLEKKGFLWCMMNKDNIDSQILDIESQMTITFEVFNFIAHTDADRFQQDMRLAHEQDHTELVAKLDQLSASDQRILDALQDHGGLQRRMEELLVAVHKCVRRLGSEQSAEAKFLRNAGTALQRMSQGHSQAISEDWIVTSLEVDFDTANVIGQGSFGRVFRGQWNAAMYINDARALTEKDRLAMYKEVKIWHVGSIYHNVHTLTNHCRTTLHHPNIVNLYGACLEAEMPFLVMQHCRFGNLCQYLRANPDVNRIDLAYGVVAGMTYLHSRDIVHADLKGANVLVDDNHNALVADFGLSQAIDGMRSRSGHSTKVDGARGTLRWMAPECLDGNPETTASDVYSLGLTIWEIFSDEVPFSNISDRILPHYVIDRKQRPDAIWNLVQSCWAHEPDSCPSMSTLQRSLARYTSKLDSGKQDASPPTGNRTPDNLFGSPAPISTPPTLESHQSKVAVNPIDSTGSTIAHSSEQETLVSSLRPNPNSPKDKHQLLLRQKSHAYNLKDSDWRKHENEYLTAWKNNEHGMLSSDVRAGAGLRSRSWGQQKS</sequence>
<dbReference type="InterPro" id="IPR000719">
    <property type="entry name" value="Prot_kinase_dom"/>
</dbReference>
<dbReference type="Proteomes" id="UP000799118">
    <property type="component" value="Unassembled WGS sequence"/>
</dbReference>
<keyword evidence="3 7" id="KW-0418">Kinase</keyword>
<keyword evidence="2" id="KW-0547">Nucleotide-binding</keyword>